<accession>A0A7W0HSU6</accession>
<comment type="caution">
    <text evidence="1">The sequence shown here is derived from an EMBL/GenBank/DDBJ whole genome shotgun (WGS) entry which is preliminary data.</text>
</comment>
<dbReference type="Proteomes" id="UP000530928">
    <property type="component" value="Unassembled WGS sequence"/>
</dbReference>
<evidence type="ECO:0000313" key="2">
    <source>
        <dbReference type="Proteomes" id="UP000530928"/>
    </source>
</evidence>
<keyword evidence="2" id="KW-1185">Reference proteome</keyword>
<proteinExistence type="predicted"/>
<sequence length="68" mass="7430">MGWPYINDEGQGEVVRDDGPTLTAIKTILAIEERRAKLLGLDTPIKQIVGGEVEVTYNFEGVSLGDLQ</sequence>
<dbReference type="RefSeq" id="WP_181613212.1">
    <property type="nucleotide sequence ID" value="NZ_BAABAM010000004.1"/>
</dbReference>
<gene>
    <name evidence="1" type="ORF">HNR30_005815</name>
</gene>
<reference evidence="1 2" key="1">
    <citation type="submission" date="2020-07" db="EMBL/GenBank/DDBJ databases">
        <title>Genomic Encyclopedia of Type Strains, Phase IV (KMG-IV): sequencing the most valuable type-strain genomes for metagenomic binning, comparative biology and taxonomic classification.</title>
        <authorList>
            <person name="Goeker M."/>
        </authorList>
    </citation>
    <scope>NUCLEOTIDE SEQUENCE [LARGE SCALE GENOMIC DNA]</scope>
    <source>
        <strain evidence="1 2">DSM 45533</strain>
    </source>
</reference>
<name>A0A7W0HSU6_9ACTN</name>
<dbReference type="EMBL" id="JACDUR010000006">
    <property type="protein sequence ID" value="MBA2894443.1"/>
    <property type="molecule type" value="Genomic_DNA"/>
</dbReference>
<protein>
    <submittedName>
        <fullName evidence="1">Uncharacterized protein</fullName>
    </submittedName>
</protein>
<evidence type="ECO:0000313" key="1">
    <source>
        <dbReference type="EMBL" id="MBA2894443.1"/>
    </source>
</evidence>
<dbReference type="AlphaFoldDB" id="A0A7W0HSU6"/>
<organism evidence="1 2">
    <name type="scientific">Nonomuraea soli</name>
    <dbReference type="NCBI Taxonomy" id="1032476"/>
    <lineage>
        <taxon>Bacteria</taxon>
        <taxon>Bacillati</taxon>
        <taxon>Actinomycetota</taxon>
        <taxon>Actinomycetes</taxon>
        <taxon>Streptosporangiales</taxon>
        <taxon>Streptosporangiaceae</taxon>
        <taxon>Nonomuraea</taxon>
    </lineage>
</organism>